<gene>
    <name evidence="1" type="ORF">AAG570_006438</name>
</gene>
<dbReference type="AlphaFoldDB" id="A0ABD0ZH69"/>
<evidence type="ECO:0000313" key="1">
    <source>
        <dbReference type="EMBL" id="KAL1139454.1"/>
    </source>
</evidence>
<keyword evidence="2" id="KW-1185">Reference proteome</keyword>
<feature type="non-terminal residue" evidence="1">
    <location>
        <position position="1"/>
    </location>
</feature>
<protein>
    <recommendedName>
        <fullName evidence="3">Transposase</fullName>
    </recommendedName>
</protein>
<reference evidence="1 2" key="1">
    <citation type="submission" date="2024-07" db="EMBL/GenBank/DDBJ databases">
        <title>Chromosome-level genome assembly of the water stick insect Ranatra chinensis (Heteroptera: Nepidae).</title>
        <authorList>
            <person name="Liu X."/>
        </authorList>
    </citation>
    <scope>NUCLEOTIDE SEQUENCE [LARGE SCALE GENOMIC DNA]</scope>
    <source>
        <strain evidence="1">Cailab_2021Rc</strain>
        <tissue evidence="1">Muscle</tissue>
    </source>
</reference>
<accession>A0ABD0ZH69</accession>
<sequence length="122" mass="14458">WEHLKPSLKGVADKVLGKVLRVGRTPWFDEECTTAVDIRNRLRERWIVRLTRIAEADYRETRKIAKRTLRRKKREHLTRQMEKLESNRGLNEASKFYEGIKEFQPDSLGIRDEPFNGEAGYT</sequence>
<evidence type="ECO:0008006" key="3">
    <source>
        <dbReference type="Google" id="ProtNLM"/>
    </source>
</evidence>
<name>A0ABD0ZH69_9HEMI</name>
<dbReference type="EMBL" id="JBFDAA010000002">
    <property type="protein sequence ID" value="KAL1139454.1"/>
    <property type="molecule type" value="Genomic_DNA"/>
</dbReference>
<comment type="caution">
    <text evidence="1">The sequence shown here is derived from an EMBL/GenBank/DDBJ whole genome shotgun (WGS) entry which is preliminary data.</text>
</comment>
<dbReference type="Proteomes" id="UP001558652">
    <property type="component" value="Unassembled WGS sequence"/>
</dbReference>
<proteinExistence type="predicted"/>
<organism evidence="1 2">
    <name type="scientific">Ranatra chinensis</name>
    <dbReference type="NCBI Taxonomy" id="642074"/>
    <lineage>
        <taxon>Eukaryota</taxon>
        <taxon>Metazoa</taxon>
        <taxon>Ecdysozoa</taxon>
        <taxon>Arthropoda</taxon>
        <taxon>Hexapoda</taxon>
        <taxon>Insecta</taxon>
        <taxon>Pterygota</taxon>
        <taxon>Neoptera</taxon>
        <taxon>Paraneoptera</taxon>
        <taxon>Hemiptera</taxon>
        <taxon>Heteroptera</taxon>
        <taxon>Panheteroptera</taxon>
        <taxon>Nepomorpha</taxon>
        <taxon>Nepidae</taxon>
        <taxon>Ranatrinae</taxon>
        <taxon>Ranatra</taxon>
    </lineage>
</organism>
<evidence type="ECO:0000313" key="2">
    <source>
        <dbReference type="Proteomes" id="UP001558652"/>
    </source>
</evidence>